<accession>A0A9D1IUZ3</accession>
<sequence>MKLRWIKLAVPALLAAMLAGCASAQTQDDGQGTDDGLGESTPDIAVAEEMDITLYLPNETADGFEEVTETVKAQPQGIVDALIAHEALPADVVVNSFELDNNGTETQEGDVVSYAVGDTLHIDLDLSAEFAEGLNGMGSTGEGMMLGSLVNTLLSAYNADTITVTCDGAVLETGHNVYDEPLSFMQVSQ</sequence>
<feature type="domain" description="GerMN" evidence="2">
    <location>
        <begin position="75"/>
        <end position="175"/>
    </location>
</feature>
<dbReference type="Pfam" id="PF10646">
    <property type="entry name" value="Germane"/>
    <property type="match status" value="1"/>
</dbReference>
<protein>
    <submittedName>
        <fullName evidence="3">GerMN domain-containing protein</fullName>
    </submittedName>
</protein>
<evidence type="ECO:0000256" key="1">
    <source>
        <dbReference type="SAM" id="SignalP"/>
    </source>
</evidence>
<evidence type="ECO:0000313" key="3">
    <source>
        <dbReference type="EMBL" id="HIU44018.1"/>
    </source>
</evidence>
<feature type="signal peptide" evidence="1">
    <location>
        <begin position="1"/>
        <end position="24"/>
    </location>
</feature>
<feature type="chain" id="PRO_5038845895" evidence="1">
    <location>
        <begin position="25"/>
        <end position="189"/>
    </location>
</feature>
<dbReference type="InterPro" id="IPR019606">
    <property type="entry name" value="GerMN"/>
</dbReference>
<dbReference type="AlphaFoldDB" id="A0A9D1IUZ3"/>
<dbReference type="PROSITE" id="PS51257">
    <property type="entry name" value="PROKAR_LIPOPROTEIN"/>
    <property type="match status" value="1"/>
</dbReference>
<dbReference type="Proteomes" id="UP000824073">
    <property type="component" value="Unassembled WGS sequence"/>
</dbReference>
<reference evidence="3" key="2">
    <citation type="journal article" date="2021" name="PeerJ">
        <title>Extensive microbial diversity within the chicken gut microbiome revealed by metagenomics and culture.</title>
        <authorList>
            <person name="Gilroy R."/>
            <person name="Ravi A."/>
            <person name="Getino M."/>
            <person name="Pursley I."/>
            <person name="Horton D.L."/>
            <person name="Alikhan N.F."/>
            <person name="Baker D."/>
            <person name="Gharbi K."/>
            <person name="Hall N."/>
            <person name="Watson M."/>
            <person name="Adriaenssens E.M."/>
            <person name="Foster-Nyarko E."/>
            <person name="Jarju S."/>
            <person name="Secka A."/>
            <person name="Antonio M."/>
            <person name="Oren A."/>
            <person name="Chaudhuri R.R."/>
            <person name="La Ragione R."/>
            <person name="Hildebrand F."/>
            <person name="Pallen M.J."/>
        </authorList>
    </citation>
    <scope>NUCLEOTIDE SEQUENCE</scope>
    <source>
        <strain evidence="3">CHK191-8634</strain>
    </source>
</reference>
<evidence type="ECO:0000259" key="2">
    <source>
        <dbReference type="SMART" id="SM00909"/>
    </source>
</evidence>
<name>A0A9D1IUZ3_9CLOT</name>
<dbReference type="EMBL" id="DVMR01000054">
    <property type="protein sequence ID" value="HIU44018.1"/>
    <property type="molecule type" value="Genomic_DNA"/>
</dbReference>
<keyword evidence="1" id="KW-0732">Signal</keyword>
<comment type="caution">
    <text evidence="3">The sequence shown here is derived from an EMBL/GenBank/DDBJ whole genome shotgun (WGS) entry which is preliminary data.</text>
</comment>
<organism evidence="3 4">
    <name type="scientific">Candidatus Ventrousia excrementavium</name>
    <dbReference type="NCBI Taxonomy" id="2840961"/>
    <lineage>
        <taxon>Bacteria</taxon>
        <taxon>Bacillati</taxon>
        <taxon>Bacillota</taxon>
        <taxon>Clostridia</taxon>
        <taxon>Eubacteriales</taxon>
        <taxon>Clostridiaceae</taxon>
        <taxon>Clostridiaceae incertae sedis</taxon>
        <taxon>Candidatus Ventrousia</taxon>
    </lineage>
</organism>
<gene>
    <name evidence="3" type="ORF">IAB67_06950</name>
</gene>
<evidence type="ECO:0000313" key="4">
    <source>
        <dbReference type="Proteomes" id="UP000824073"/>
    </source>
</evidence>
<proteinExistence type="predicted"/>
<dbReference type="SMART" id="SM00909">
    <property type="entry name" value="Germane"/>
    <property type="match status" value="1"/>
</dbReference>
<reference evidence="3" key="1">
    <citation type="submission" date="2020-10" db="EMBL/GenBank/DDBJ databases">
        <authorList>
            <person name="Gilroy R."/>
        </authorList>
    </citation>
    <scope>NUCLEOTIDE SEQUENCE</scope>
    <source>
        <strain evidence="3">CHK191-8634</strain>
    </source>
</reference>